<dbReference type="PROSITE" id="PS51257">
    <property type="entry name" value="PROKAR_LIPOPROTEIN"/>
    <property type="match status" value="1"/>
</dbReference>
<dbReference type="AlphaFoldDB" id="A0A8J7C297"/>
<dbReference type="SUPFAM" id="SSF51556">
    <property type="entry name" value="Metallo-dependent hydrolases"/>
    <property type="match status" value="1"/>
</dbReference>
<name>A0A8J7C297_9BACT</name>
<dbReference type="InterPro" id="IPR008257">
    <property type="entry name" value="Pept_M19"/>
</dbReference>
<keyword evidence="1" id="KW-0732">Signal</keyword>
<dbReference type="GO" id="GO:0006508">
    <property type="term" value="P:proteolysis"/>
    <property type="evidence" value="ECO:0007669"/>
    <property type="project" value="InterPro"/>
</dbReference>
<gene>
    <name evidence="2" type="ORF">IFK94_04040</name>
</gene>
<protein>
    <submittedName>
        <fullName evidence="2">Dipeptidase</fullName>
    </submittedName>
</protein>
<dbReference type="EMBL" id="JACXWD010000008">
    <property type="protein sequence ID" value="MBD3867276.1"/>
    <property type="molecule type" value="Genomic_DNA"/>
</dbReference>
<dbReference type="GO" id="GO:0070573">
    <property type="term" value="F:metallodipeptidase activity"/>
    <property type="evidence" value="ECO:0007669"/>
    <property type="project" value="InterPro"/>
</dbReference>
<dbReference type="CDD" id="cd01301">
    <property type="entry name" value="rDP_like"/>
    <property type="match status" value="1"/>
</dbReference>
<dbReference type="Gene3D" id="3.20.20.140">
    <property type="entry name" value="Metal-dependent hydrolases"/>
    <property type="match status" value="1"/>
</dbReference>
<dbReference type="Pfam" id="PF01244">
    <property type="entry name" value="Peptidase_M19"/>
    <property type="match status" value="1"/>
</dbReference>
<accession>A0A8J7C297</accession>
<dbReference type="InterPro" id="IPR032466">
    <property type="entry name" value="Metal_Hydrolase"/>
</dbReference>
<feature type="signal peptide" evidence="1">
    <location>
        <begin position="1"/>
        <end position="20"/>
    </location>
</feature>
<comment type="caution">
    <text evidence="2">The sequence shown here is derived from an EMBL/GenBank/DDBJ whole genome shotgun (WGS) entry which is preliminary data.</text>
</comment>
<organism evidence="2 3">
    <name type="scientific">Candidatus Polarisedimenticola svalbardensis</name>
    <dbReference type="NCBI Taxonomy" id="2886004"/>
    <lineage>
        <taxon>Bacteria</taxon>
        <taxon>Pseudomonadati</taxon>
        <taxon>Acidobacteriota</taxon>
        <taxon>Candidatus Polarisedimenticolia</taxon>
        <taxon>Candidatus Polarisedimenticolales</taxon>
        <taxon>Candidatus Polarisedimenticolaceae</taxon>
        <taxon>Candidatus Polarisedimenticola</taxon>
    </lineage>
</organism>
<dbReference type="PANTHER" id="PTHR10443">
    <property type="entry name" value="MICROSOMAL DIPEPTIDASE"/>
    <property type="match status" value="1"/>
</dbReference>
<reference evidence="2 3" key="1">
    <citation type="submission" date="2020-08" db="EMBL/GenBank/DDBJ databases">
        <title>Acidobacteriota in marine sediments use diverse sulfur dissimilation pathways.</title>
        <authorList>
            <person name="Wasmund K."/>
        </authorList>
    </citation>
    <scope>NUCLEOTIDE SEQUENCE [LARGE SCALE GENOMIC DNA]</scope>
    <source>
        <strain evidence="2">MAG AM4</strain>
    </source>
</reference>
<evidence type="ECO:0000256" key="1">
    <source>
        <dbReference type="SAM" id="SignalP"/>
    </source>
</evidence>
<feature type="chain" id="PRO_5035267656" evidence="1">
    <location>
        <begin position="21"/>
        <end position="409"/>
    </location>
</feature>
<dbReference type="Proteomes" id="UP000648239">
    <property type="component" value="Unassembled WGS sequence"/>
</dbReference>
<dbReference type="PROSITE" id="PS51365">
    <property type="entry name" value="RENAL_DIPEPTIDASE_2"/>
    <property type="match status" value="1"/>
</dbReference>
<evidence type="ECO:0000313" key="2">
    <source>
        <dbReference type="EMBL" id="MBD3867276.1"/>
    </source>
</evidence>
<dbReference type="PANTHER" id="PTHR10443:SF12">
    <property type="entry name" value="DIPEPTIDASE"/>
    <property type="match status" value="1"/>
</dbReference>
<proteinExistence type="predicted"/>
<sequence length="409" mass="45481">MKYRILMAAALLLTACGSPADVTPPGGPGAQDVSAEQIARDVLIIDTHVDVPYRLRESPDDISERTEGGHFDFPRAVEGGLNAPFMSIYVPSKYEDNGARAVADELIDLVEQFQNDWPDKFAVATSPDQLLEHKDKGLISLPMGMENASPMEGDLKNLHHFFDRGIRYITLTHDRCNHIGDSSYDKERIWHGLSPFGEELVQEMNRIGMMVDITHVSDETFYAVMEISKAPVIASHSSCREFTPDFERNMNDDMILKLAGGGGVIMINFGSAFLDGAAQKQTWGYWDAWKEYSEANGGEMKHGGMDGFKEQYWTEHEKITGDVGTIADHIDHVVALVGIDHVGIGSDFDGIGTLPKGMENVTGYPNLVRELLSRDYSREEIEKVLSGNILRVWRQVEQISGEIRTGEQS</sequence>
<evidence type="ECO:0000313" key="3">
    <source>
        <dbReference type="Proteomes" id="UP000648239"/>
    </source>
</evidence>